<accession>A0ABR0GRL3</accession>
<comment type="caution">
    <text evidence="2">The sequence shown here is derived from an EMBL/GenBank/DDBJ whole genome shotgun (WGS) entry which is preliminary data.</text>
</comment>
<dbReference type="RefSeq" id="XP_062747387.1">
    <property type="nucleotide sequence ID" value="XM_062883176.1"/>
</dbReference>
<evidence type="ECO:0000313" key="3">
    <source>
        <dbReference type="Proteomes" id="UP001323405"/>
    </source>
</evidence>
<feature type="compositionally biased region" description="Basic and acidic residues" evidence="1">
    <location>
        <begin position="73"/>
        <end position="86"/>
    </location>
</feature>
<gene>
    <name evidence="2" type="ORF">QC762_0027750</name>
</gene>
<dbReference type="GeneID" id="87902724"/>
<feature type="region of interest" description="Disordered" evidence="1">
    <location>
        <begin position="73"/>
        <end position="92"/>
    </location>
</feature>
<sequence>MPPDRPICPPSDGQSRLHDENHIHVGELLLEEENPGAIGNAIEVQNTDQGPFRLDHPYCPDDTLPLPLVRKQPDLARSRSSSKREVPAAFVG</sequence>
<organism evidence="2 3">
    <name type="scientific">Podospora pseudocomata</name>
    <dbReference type="NCBI Taxonomy" id="2093779"/>
    <lineage>
        <taxon>Eukaryota</taxon>
        <taxon>Fungi</taxon>
        <taxon>Dikarya</taxon>
        <taxon>Ascomycota</taxon>
        <taxon>Pezizomycotina</taxon>
        <taxon>Sordariomycetes</taxon>
        <taxon>Sordariomycetidae</taxon>
        <taxon>Sordariales</taxon>
        <taxon>Podosporaceae</taxon>
        <taxon>Podospora</taxon>
    </lineage>
</organism>
<dbReference type="Proteomes" id="UP001323405">
    <property type="component" value="Unassembled WGS sequence"/>
</dbReference>
<name>A0ABR0GRL3_9PEZI</name>
<protein>
    <submittedName>
        <fullName evidence="2">Uncharacterized protein</fullName>
    </submittedName>
</protein>
<keyword evidence="3" id="KW-1185">Reference proteome</keyword>
<evidence type="ECO:0000313" key="2">
    <source>
        <dbReference type="EMBL" id="KAK4658415.1"/>
    </source>
</evidence>
<proteinExistence type="predicted"/>
<evidence type="ECO:0000256" key="1">
    <source>
        <dbReference type="SAM" id="MobiDB-lite"/>
    </source>
</evidence>
<dbReference type="EMBL" id="JAFFHA010000002">
    <property type="protein sequence ID" value="KAK4658415.1"/>
    <property type="molecule type" value="Genomic_DNA"/>
</dbReference>
<reference evidence="2 3" key="1">
    <citation type="journal article" date="2023" name="bioRxiv">
        <title>High-quality genome assemblies of four members of thePodospora anserinaspecies complex.</title>
        <authorList>
            <person name="Ament-Velasquez S.L."/>
            <person name="Vogan A.A."/>
            <person name="Wallerman O."/>
            <person name="Hartmann F."/>
            <person name="Gautier V."/>
            <person name="Silar P."/>
            <person name="Giraud T."/>
            <person name="Johannesson H."/>
        </authorList>
    </citation>
    <scope>NUCLEOTIDE SEQUENCE [LARGE SCALE GENOMIC DNA]</scope>
    <source>
        <strain evidence="2 3">CBS 415.72m</strain>
    </source>
</reference>